<organism evidence="6 7">
    <name type="scientific">Novosphingobium indicum</name>
    <dbReference type="NCBI Taxonomy" id="462949"/>
    <lineage>
        <taxon>Bacteria</taxon>
        <taxon>Pseudomonadati</taxon>
        <taxon>Pseudomonadota</taxon>
        <taxon>Alphaproteobacteria</taxon>
        <taxon>Sphingomonadales</taxon>
        <taxon>Sphingomonadaceae</taxon>
        <taxon>Novosphingobium</taxon>
    </lineage>
</organism>
<feature type="signal peptide" evidence="4">
    <location>
        <begin position="1"/>
        <end position="23"/>
    </location>
</feature>
<keyword evidence="2" id="KW-0697">Rotamase</keyword>
<evidence type="ECO:0000256" key="1">
    <source>
        <dbReference type="ARBA" id="ARBA00013194"/>
    </source>
</evidence>
<dbReference type="PANTHER" id="PTHR43246">
    <property type="entry name" value="PEPTIDYL-PROLYL CIS-TRANS ISOMERASE CYP38, CHLOROPLASTIC"/>
    <property type="match status" value="1"/>
</dbReference>
<evidence type="ECO:0000256" key="4">
    <source>
        <dbReference type="SAM" id="SignalP"/>
    </source>
</evidence>
<feature type="domain" description="PPIase cyclophilin-type" evidence="5">
    <location>
        <begin position="83"/>
        <end position="278"/>
    </location>
</feature>
<keyword evidence="3 6" id="KW-0413">Isomerase</keyword>
<dbReference type="InterPro" id="IPR029000">
    <property type="entry name" value="Cyclophilin-like_dom_sf"/>
</dbReference>
<evidence type="ECO:0000313" key="7">
    <source>
        <dbReference type="Proteomes" id="UP000605099"/>
    </source>
</evidence>
<dbReference type="Proteomes" id="UP000605099">
    <property type="component" value="Unassembled WGS sequence"/>
</dbReference>
<dbReference type="SUPFAM" id="SSF50891">
    <property type="entry name" value="Cyclophilin-like"/>
    <property type="match status" value="1"/>
</dbReference>
<evidence type="ECO:0000256" key="3">
    <source>
        <dbReference type="ARBA" id="ARBA00023235"/>
    </source>
</evidence>
<evidence type="ECO:0000313" key="6">
    <source>
        <dbReference type="EMBL" id="GGN60052.1"/>
    </source>
</evidence>
<reference evidence="7" key="1">
    <citation type="journal article" date="2019" name="Int. J. Syst. Evol. Microbiol.">
        <title>The Global Catalogue of Microorganisms (GCM) 10K type strain sequencing project: providing services to taxonomists for standard genome sequencing and annotation.</title>
        <authorList>
            <consortium name="The Broad Institute Genomics Platform"/>
            <consortium name="The Broad Institute Genome Sequencing Center for Infectious Disease"/>
            <person name="Wu L."/>
            <person name="Ma J."/>
        </authorList>
    </citation>
    <scope>NUCLEOTIDE SEQUENCE [LARGE SCALE GENOMIC DNA]</scope>
    <source>
        <strain evidence="7">CGMCC 1.6784</strain>
    </source>
</reference>
<evidence type="ECO:0000259" key="5">
    <source>
        <dbReference type="Pfam" id="PF00160"/>
    </source>
</evidence>
<protein>
    <recommendedName>
        <fullName evidence="1">peptidylprolyl isomerase</fullName>
        <ecNumber evidence="1">5.2.1.8</ecNumber>
    </recommendedName>
</protein>
<proteinExistence type="predicted"/>
<dbReference type="EMBL" id="BMLK01000028">
    <property type="protein sequence ID" value="GGN60052.1"/>
    <property type="molecule type" value="Genomic_DNA"/>
</dbReference>
<comment type="caution">
    <text evidence="6">The sequence shown here is derived from an EMBL/GenBank/DDBJ whole genome shotgun (WGS) entry which is preliminary data.</text>
</comment>
<dbReference type="GO" id="GO:0016853">
    <property type="term" value="F:isomerase activity"/>
    <property type="evidence" value="ECO:0007669"/>
    <property type="project" value="UniProtKB-KW"/>
</dbReference>
<dbReference type="Pfam" id="PF00160">
    <property type="entry name" value="Pro_isomerase"/>
    <property type="match status" value="1"/>
</dbReference>
<accession>A0ABQ2JX77</accession>
<keyword evidence="7" id="KW-1185">Reference proteome</keyword>
<dbReference type="EC" id="5.2.1.8" evidence="1"/>
<sequence length="336" mass="35909">MNKILRGLAPVLAAATALYPALAADEAAVLKTPAQVVAAAPQADWKPIAPSDLLVMDLAPDGDDEPRRVVIQLMPAPFSQGWVENIRKLAAAHWFDGIAVVRVQDNYVVQWGDPEGENPDKAKPLPEGLTVMSEADYTARASEATAPELREKVKALENLAQMMSNVSDLAPVEVLHGRDPYALATGFETGWPVASDGKDLWPTHCYGSVGVGRNVSPDTGTGAELYAVIGHAPRQLDRNIAVVGRVIAGIGLLSSLPRGTGELGFYETPEERTPIVSVRMGDTVPDLPAYEYLATDSASFAAYAYTRANRKDAFYIQPAGGVDVCNAPVPIREVKP</sequence>
<gene>
    <name evidence="6" type="ORF">GCM10011349_41220</name>
</gene>
<keyword evidence="4" id="KW-0732">Signal</keyword>
<dbReference type="InterPro" id="IPR044665">
    <property type="entry name" value="E_coli_cyclophilin_A-like"/>
</dbReference>
<dbReference type="Gene3D" id="2.40.100.10">
    <property type="entry name" value="Cyclophilin-like"/>
    <property type="match status" value="1"/>
</dbReference>
<dbReference type="InterPro" id="IPR002130">
    <property type="entry name" value="Cyclophilin-type_PPIase_dom"/>
</dbReference>
<name>A0ABQ2JX77_9SPHN</name>
<feature type="chain" id="PRO_5045039911" description="peptidylprolyl isomerase" evidence="4">
    <location>
        <begin position="24"/>
        <end position="336"/>
    </location>
</feature>
<dbReference type="RefSeq" id="WP_188822856.1">
    <property type="nucleotide sequence ID" value="NZ_BMLK01000028.1"/>
</dbReference>
<evidence type="ECO:0000256" key="2">
    <source>
        <dbReference type="ARBA" id="ARBA00023110"/>
    </source>
</evidence>